<dbReference type="KEGG" id="ssl:SS1G_14258"/>
<dbReference type="HOGENOM" id="CLU_2428403_0_0_1"/>
<dbReference type="InParanoid" id="A7F9H7"/>
<accession>A7F9H7</accession>
<name>A7F9H7_SCLS1</name>
<protein>
    <submittedName>
        <fullName evidence="1">Uncharacterized protein</fullName>
    </submittedName>
</protein>
<dbReference type="AlphaFoldDB" id="A7F9H7"/>
<keyword evidence="2" id="KW-1185">Reference proteome</keyword>
<proteinExistence type="predicted"/>
<gene>
    <name evidence="1" type="ORF">SS1G_14258</name>
</gene>
<sequence length="91" mass="10490">MFSTDDRADDERANPLLDLDVRRNNLSAAKSRQLPHSCELLHLSFRRSTFKNRFHHTILLRMRGAGTPDVRLSAIFEVVGCWWHGALTRGM</sequence>
<reference evidence="2" key="1">
    <citation type="journal article" date="2011" name="PLoS Genet.">
        <title>Genomic analysis of the necrotrophic fungal pathogens Sclerotinia sclerotiorum and Botrytis cinerea.</title>
        <authorList>
            <person name="Amselem J."/>
            <person name="Cuomo C.A."/>
            <person name="van Kan J.A."/>
            <person name="Viaud M."/>
            <person name="Benito E.P."/>
            <person name="Couloux A."/>
            <person name="Coutinho P.M."/>
            <person name="de Vries R.P."/>
            <person name="Dyer P.S."/>
            <person name="Fillinger S."/>
            <person name="Fournier E."/>
            <person name="Gout L."/>
            <person name="Hahn M."/>
            <person name="Kohn L."/>
            <person name="Lapalu N."/>
            <person name="Plummer K.M."/>
            <person name="Pradier J.M."/>
            <person name="Quevillon E."/>
            <person name="Sharon A."/>
            <person name="Simon A."/>
            <person name="ten Have A."/>
            <person name="Tudzynski B."/>
            <person name="Tudzynski P."/>
            <person name="Wincker P."/>
            <person name="Andrew M."/>
            <person name="Anthouard V."/>
            <person name="Beever R.E."/>
            <person name="Beffa R."/>
            <person name="Benoit I."/>
            <person name="Bouzid O."/>
            <person name="Brault B."/>
            <person name="Chen Z."/>
            <person name="Choquer M."/>
            <person name="Collemare J."/>
            <person name="Cotton P."/>
            <person name="Danchin E.G."/>
            <person name="Da Silva C."/>
            <person name="Gautier A."/>
            <person name="Giraud C."/>
            <person name="Giraud T."/>
            <person name="Gonzalez C."/>
            <person name="Grossetete S."/>
            <person name="Guldener U."/>
            <person name="Henrissat B."/>
            <person name="Howlett B.J."/>
            <person name="Kodira C."/>
            <person name="Kretschmer M."/>
            <person name="Lappartient A."/>
            <person name="Leroch M."/>
            <person name="Levis C."/>
            <person name="Mauceli E."/>
            <person name="Neuveglise C."/>
            <person name="Oeser B."/>
            <person name="Pearson M."/>
            <person name="Poulain J."/>
            <person name="Poussereau N."/>
            <person name="Quesneville H."/>
            <person name="Rascle C."/>
            <person name="Schumacher J."/>
            <person name="Segurens B."/>
            <person name="Sexton A."/>
            <person name="Silva E."/>
            <person name="Sirven C."/>
            <person name="Soanes D.M."/>
            <person name="Talbot N.J."/>
            <person name="Templeton M."/>
            <person name="Yandava C."/>
            <person name="Yarden O."/>
            <person name="Zeng Q."/>
            <person name="Rollins J.A."/>
            <person name="Lebrun M.H."/>
            <person name="Dickman M."/>
        </authorList>
    </citation>
    <scope>NUCLEOTIDE SEQUENCE [LARGE SCALE GENOMIC DNA]</scope>
    <source>
        <strain evidence="2">ATCC 18683 / 1980 / Ss-1</strain>
    </source>
</reference>
<evidence type="ECO:0000313" key="1">
    <source>
        <dbReference type="EMBL" id="EDO00388.1"/>
    </source>
</evidence>
<dbReference type="EMBL" id="CH476651">
    <property type="protein sequence ID" value="EDO00388.1"/>
    <property type="molecule type" value="Genomic_DNA"/>
</dbReference>
<organism evidence="1 2">
    <name type="scientific">Sclerotinia sclerotiorum (strain ATCC 18683 / 1980 / Ss-1)</name>
    <name type="common">White mold</name>
    <name type="synonym">Whetzelinia sclerotiorum</name>
    <dbReference type="NCBI Taxonomy" id="665079"/>
    <lineage>
        <taxon>Eukaryota</taxon>
        <taxon>Fungi</taxon>
        <taxon>Dikarya</taxon>
        <taxon>Ascomycota</taxon>
        <taxon>Pezizomycotina</taxon>
        <taxon>Leotiomycetes</taxon>
        <taxon>Helotiales</taxon>
        <taxon>Sclerotiniaceae</taxon>
        <taxon>Sclerotinia</taxon>
    </lineage>
</organism>
<dbReference type="Proteomes" id="UP000001312">
    <property type="component" value="Unassembled WGS sequence"/>
</dbReference>
<dbReference type="RefSeq" id="XP_001584803.1">
    <property type="nucleotide sequence ID" value="XM_001584753.1"/>
</dbReference>
<dbReference type="GeneID" id="5480823"/>
<evidence type="ECO:0000313" key="2">
    <source>
        <dbReference type="Proteomes" id="UP000001312"/>
    </source>
</evidence>